<organism evidence="1 2">
    <name type="scientific">Pseudoalteromonas ulvae</name>
    <dbReference type="NCBI Taxonomy" id="107327"/>
    <lineage>
        <taxon>Bacteria</taxon>
        <taxon>Pseudomonadati</taxon>
        <taxon>Pseudomonadota</taxon>
        <taxon>Gammaproteobacteria</taxon>
        <taxon>Alteromonadales</taxon>
        <taxon>Pseudoalteromonadaceae</taxon>
        <taxon>Pseudoalteromonas</taxon>
    </lineage>
</organism>
<dbReference type="RefSeq" id="WP_086743510.1">
    <property type="nucleotide sequence ID" value="NZ_MWPV01000002.1"/>
</dbReference>
<protein>
    <submittedName>
        <fullName evidence="1">Hcp1 family type VI secretion system effector</fullName>
    </submittedName>
</protein>
<sequence>MPTEIYMTINDPEGCLTEESCSKESIGSFFKSDHEEEALVLAYNHKVSVPTNSLTGQVTGTRKHEYLEVTKFIDKSSPLLLNSVTSPSELEVILRFFRTPDETSAGEPVEYYNITLQRAKIVSINTISPNILIPENDGLMPFENVIFTYGQIQADHVVCGTTAIDDWSGEGE</sequence>
<gene>
    <name evidence="1" type="ORF">B1199_07560</name>
</gene>
<dbReference type="InterPro" id="IPR036624">
    <property type="entry name" value="Hcp1-lik_sf"/>
</dbReference>
<comment type="caution">
    <text evidence="1">The sequence shown here is derived from an EMBL/GenBank/DDBJ whole genome shotgun (WGS) entry which is preliminary data.</text>
</comment>
<dbReference type="Proteomes" id="UP000194841">
    <property type="component" value="Unassembled WGS sequence"/>
</dbReference>
<dbReference type="SUPFAM" id="SSF141452">
    <property type="entry name" value="Hcp1-like"/>
    <property type="match status" value="1"/>
</dbReference>
<dbReference type="Gene3D" id="2.30.110.20">
    <property type="entry name" value="Hcp1-like"/>
    <property type="match status" value="1"/>
</dbReference>
<name>A0A244CRI3_PSEDV</name>
<dbReference type="InterPro" id="IPR008514">
    <property type="entry name" value="T6SS_Hcp"/>
</dbReference>
<dbReference type="PANTHER" id="PTHR34319">
    <property type="entry name" value="MAJOR EXPORTED PROTEIN"/>
    <property type="match status" value="1"/>
</dbReference>
<proteinExistence type="predicted"/>
<dbReference type="InterPro" id="IPR052947">
    <property type="entry name" value="T6SS_Hcp1_domain"/>
</dbReference>
<evidence type="ECO:0000313" key="2">
    <source>
        <dbReference type="Proteomes" id="UP000194841"/>
    </source>
</evidence>
<evidence type="ECO:0000313" key="1">
    <source>
        <dbReference type="EMBL" id="OUL58202.1"/>
    </source>
</evidence>
<dbReference type="PANTHER" id="PTHR34319:SF7">
    <property type="entry name" value="HNH ENDONUCLEASE DOMAIN-CONTAINING PROTEIN"/>
    <property type="match status" value="1"/>
</dbReference>
<reference evidence="1 2" key="1">
    <citation type="submission" date="2017-02" db="EMBL/GenBank/DDBJ databases">
        <title>Pseudoalteromonas ulvae TC14 Genome.</title>
        <authorList>
            <person name="Molmeret M."/>
        </authorList>
    </citation>
    <scope>NUCLEOTIDE SEQUENCE [LARGE SCALE GENOMIC DNA]</scope>
    <source>
        <strain evidence="1">TC14</strain>
    </source>
</reference>
<keyword evidence="2" id="KW-1185">Reference proteome</keyword>
<dbReference type="Pfam" id="PF05638">
    <property type="entry name" value="T6SS_HCP"/>
    <property type="match status" value="1"/>
</dbReference>
<dbReference type="NCBIfam" id="TIGR03344">
    <property type="entry name" value="VI_effect_Hcp1"/>
    <property type="match status" value="1"/>
</dbReference>
<accession>A0A244CRI3</accession>
<dbReference type="EMBL" id="MWPV01000002">
    <property type="protein sequence ID" value="OUL58202.1"/>
    <property type="molecule type" value="Genomic_DNA"/>
</dbReference>
<dbReference type="AlphaFoldDB" id="A0A244CRI3"/>
<dbReference type="OrthoDB" id="5674026at2"/>